<dbReference type="InterPro" id="IPR051257">
    <property type="entry name" value="Diverse_CBS-Domain"/>
</dbReference>
<dbReference type="EMBL" id="LPWG01000011">
    <property type="protein sequence ID" value="ODR99377.1"/>
    <property type="molecule type" value="Genomic_DNA"/>
</dbReference>
<organism evidence="4 5">
    <name type="scientific">Methyloceanibacter methanicus</name>
    <dbReference type="NCBI Taxonomy" id="1774968"/>
    <lineage>
        <taxon>Bacteria</taxon>
        <taxon>Pseudomonadati</taxon>
        <taxon>Pseudomonadota</taxon>
        <taxon>Alphaproteobacteria</taxon>
        <taxon>Hyphomicrobiales</taxon>
        <taxon>Hyphomicrobiaceae</taxon>
        <taxon>Methyloceanibacter</taxon>
    </lineage>
</organism>
<dbReference type="Gene3D" id="3.10.580.10">
    <property type="entry name" value="CBS-domain"/>
    <property type="match status" value="1"/>
</dbReference>
<dbReference type="RefSeq" id="WP_069437317.1">
    <property type="nucleotide sequence ID" value="NZ_LPWG01000011.1"/>
</dbReference>
<evidence type="ECO:0000313" key="4">
    <source>
        <dbReference type="EMBL" id="ODR99377.1"/>
    </source>
</evidence>
<dbReference type="Proteomes" id="UP000094501">
    <property type="component" value="Unassembled WGS sequence"/>
</dbReference>
<gene>
    <name evidence="4" type="ORF">AUC68_05240</name>
</gene>
<keyword evidence="5" id="KW-1185">Reference proteome</keyword>
<dbReference type="InterPro" id="IPR044725">
    <property type="entry name" value="CBSX3_CBS_dom"/>
</dbReference>
<dbReference type="PANTHER" id="PTHR43080">
    <property type="entry name" value="CBS DOMAIN-CONTAINING PROTEIN CBSX3, MITOCHONDRIAL"/>
    <property type="match status" value="1"/>
</dbReference>
<dbReference type="InterPro" id="IPR000644">
    <property type="entry name" value="CBS_dom"/>
</dbReference>
<evidence type="ECO:0000256" key="2">
    <source>
        <dbReference type="PROSITE-ProRule" id="PRU00703"/>
    </source>
</evidence>
<accession>A0A1E3W0Q2</accession>
<dbReference type="SMART" id="SM00116">
    <property type="entry name" value="CBS"/>
    <property type="match status" value="2"/>
</dbReference>
<sequence length="143" mass="15604">MNATSNLAYRDSSVVVATAERSLRHVAELLARHRIGCVVIVENEDKVCGIVSEHDVMRAVGKAGHEALSRPISDFMTTAVVTANKADTNQRLLAEMATHQFRHMLVVEKGKLVGIVSIGDLVRKYLEDAEADSGALRDHIRSA</sequence>
<name>A0A1E3W0Q2_9HYPH</name>
<evidence type="ECO:0000313" key="5">
    <source>
        <dbReference type="Proteomes" id="UP000094501"/>
    </source>
</evidence>
<reference evidence="4 5" key="1">
    <citation type="journal article" date="2016" name="Environ. Microbiol.">
        <title>New Methyloceanibacter diversity from North Sea sediments includes methanotroph containing solely the soluble methane monooxygenase.</title>
        <authorList>
            <person name="Vekeman B."/>
            <person name="Kerckhof F.M."/>
            <person name="Cremers G."/>
            <person name="de Vos P."/>
            <person name="Vandamme P."/>
            <person name="Boon N."/>
            <person name="Op den Camp H.J."/>
            <person name="Heylen K."/>
        </authorList>
    </citation>
    <scope>NUCLEOTIDE SEQUENCE [LARGE SCALE GENOMIC DNA]</scope>
    <source>
        <strain evidence="4 5">R-67174</strain>
    </source>
</reference>
<dbReference type="PROSITE" id="PS51371">
    <property type="entry name" value="CBS"/>
    <property type="match status" value="2"/>
</dbReference>
<dbReference type="OrthoDB" id="9807125at2"/>
<proteinExistence type="predicted"/>
<evidence type="ECO:0000259" key="3">
    <source>
        <dbReference type="PROSITE" id="PS51371"/>
    </source>
</evidence>
<comment type="caution">
    <text evidence="4">The sequence shown here is derived from an EMBL/GenBank/DDBJ whole genome shotgun (WGS) entry which is preliminary data.</text>
</comment>
<keyword evidence="1 2" id="KW-0129">CBS domain</keyword>
<feature type="domain" description="CBS" evidence="3">
    <location>
        <begin position="10"/>
        <end position="68"/>
    </location>
</feature>
<evidence type="ECO:0000256" key="1">
    <source>
        <dbReference type="ARBA" id="ARBA00023122"/>
    </source>
</evidence>
<dbReference type="CDD" id="cd04623">
    <property type="entry name" value="CBS_pair_bac_euk"/>
    <property type="match status" value="1"/>
</dbReference>
<protein>
    <recommendedName>
        <fullName evidence="3">CBS domain-containing protein</fullName>
    </recommendedName>
</protein>
<dbReference type="PANTHER" id="PTHR43080:SF2">
    <property type="entry name" value="CBS DOMAIN-CONTAINING PROTEIN"/>
    <property type="match status" value="1"/>
</dbReference>
<dbReference type="InterPro" id="IPR046342">
    <property type="entry name" value="CBS_dom_sf"/>
</dbReference>
<dbReference type="Pfam" id="PF00571">
    <property type="entry name" value="CBS"/>
    <property type="match status" value="2"/>
</dbReference>
<dbReference type="AlphaFoldDB" id="A0A1E3W0Q2"/>
<dbReference type="SUPFAM" id="SSF54631">
    <property type="entry name" value="CBS-domain pair"/>
    <property type="match status" value="1"/>
</dbReference>
<dbReference type="STRING" id="1774968.AUC68_05240"/>
<feature type="domain" description="CBS" evidence="3">
    <location>
        <begin position="76"/>
        <end position="133"/>
    </location>
</feature>